<feature type="non-terminal residue" evidence="6">
    <location>
        <position position="80"/>
    </location>
</feature>
<keyword evidence="7" id="KW-1185">Reference proteome</keyword>
<comment type="subcellular location">
    <subcellularLocation>
        <location evidence="1">Membrane</location>
    </subcellularLocation>
</comment>
<evidence type="ECO:0000313" key="6">
    <source>
        <dbReference type="EMBL" id="PVH92151.1"/>
    </source>
</evidence>
<proteinExistence type="predicted"/>
<dbReference type="Pfam" id="PF00083">
    <property type="entry name" value="Sugar_tr"/>
    <property type="match status" value="1"/>
</dbReference>
<evidence type="ECO:0000256" key="1">
    <source>
        <dbReference type="ARBA" id="ARBA00004370"/>
    </source>
</evidence>
<dbReference type="OrthoDB" id="6612291at2759"/>
<dbReference type="Proteomes" id="UP000244855">
    <property type="component" value="Unassembled WGS sequence"/>
</dbReference>
<evidence type="ECO:0000256" key="2">
    <source>
        <dbReference type="ARBA" id="ARBA00022692"/>
    </source>
</evidence>
<organism evidence="6 7">
    <name type="scientific">Periconia macrospinosa</name>
    <dbReference type="NCBI Taxonomy" id="97972"/>
    <lineage>
        <taxon>Eukaryota</taxon>
        <taxon>Fungi</taxon>
        <taxon>Dikarya</taxon>
        <taxon>Ascomycota</taxon>
        <taxon>Pezizomycotina</taxon>
        <taxon>Dothideomycetes</taxon>
        <taxon>Pleosporomycetidae</taxon>
        <taxon>Pleosporales</taxon>
        <taxon>Massarineae</taxon>
        <taxon>Periconiaceae</taxon>
        <taxon>Periconia</taxon>
    </lineage>
</organism>
<evidence type="ECO:0008006" key="8">
    <source>
        <dbReference type="Google" id="ProtNLM"/>
    </source>
</evidence>
<dbReference type="InterPro" id="IPR036259">
    <property type="entry name" value="MFS_trans_sf"/>
</dbReference>
<feature type="non-terminal residue" evidence="6">
    <location>
        <position position="1"/>
    </location>
</feature>
<dbReference type="EMBL" id="KZ805714">
    <property type="protein sequence ID" value="PVH92151.1"/>
    <property type="molecule type" value="Genomic_DNA"/>
</dbReference>
<sequence>LRAKTLALGSGFQVVASTFWQAVLPYLYNQDQADLGGNLGWIFFGLAVIHGGLIYFFVPGTKRRTFEDLDIMFEEKLPAR</sequence>
<gene>
    <name evidence="6" type="ORF">DM02DRAFT_507757</name>
</gene>
<evidence type="ECO:0000256" key="3">
    <source>
        <dbReference type="ARBA" id="ARBA00022989"/>
    </source>
</evidence>
<dbReference type="AlphaFoldDB" id="A0A2V1D2B9"/>
<evidence type="ECO:0000256" key="4">
    <source>
        <dbReference type="ARBA" id="ARBA00023136"/>
    </source>
</evidence>
<reference evidence="6 7" key="1">
    <citation type="journal article" date="2018" name="Sci. Rep.">
        <title>Comparative genomics provides insights into the lifestyle and reveals functional heterogeneity of dark septate endophytic fungi.</title>
        <authorList>
            <person name="Knapp D.G."/>
            <person name="Nemeth J.B."/>
            <person name="Barry K."/>
            <person name="Hainaut M."/>
            <person name="Henrissat B."/>
            <person name="Johnson J."/>
            <person name="Kuo A."/>
            <person name="Lim J.H.P."/>
            <person name="Lipzen A."/>
            <person name="Nolan M."/>
            <person name="Ohm R.A."/>
            <person name="Tamas L."/>
            <person name="Grigoriev I.V."/>
            <person name="Spatafora J.W."/>
            <person name="Nagy L.G."/>
            <person name="Kovacs G.M."/>
        </authorList>
    </citation>
    <scope>NUCLEOTIDE SEQUENCE [LARGE SCALE GENOMIC DNA]</scope>
    <source>
        <strain evidence="6 7">DSE2036</strain>
    </source>
</reference>
<feature type="transmembrane region" description="Helical" evidence="5">
    <location>
        <begin position="7"/>
        <end position="28"/>
    </location>
</feature>
<dbReference type="InterPro" id="IPR005828">
    <property type="entry name" value="MFS_sugar_transport-like"/>
</dbReference>
<protein>
    <recommendedName>
        <fullName evidence="8">General substrate transporter</fullName>
    </recommendedName>
</protein>
<dbReference type="Gene3D" id="1.20.1250.20">
    <property type="entry name" value="MFS general substrate transporter like domains"/>
    <property type="match status" value="1"/>
</dbReference>
<dbReference type="GO" id="GO:0022857">
    <property type="term" value="F:transmembrane transporter activity"/>
    <property type="evidence" value="ECO:0007669"/>
    <property type="project" value="InterPro"/>
</dbReference>
<keyword evidence="3 5" id="KW-1133">Transmembrane helix</keyword>
<feature type="transmembrane region" description="Helical" evidence="5">
    <location>
        <begin position="40"/>
        <end position="58"/>
    </location>
</feature>
<dbReference type="SUPFAM" id="SSF103473">
    <property type="entry name" value="MFS general substrate transporter"/>
    <property type="match status" value="1"/>
</dbReference>
<keyword evidence="2 5" id="KW-0812">Transmembrane</keyword>
<keyword evidence="4 5" id="KW-0472">Membrane</keyword>
<evidence type="ECO:0000313" key="7">
    <source>
        <dbReference type="Proteomes" id="UP000244855"/>
    </source>
</evidence>
<dbReference type="GO" id="GO:0016020">
    <property type="term" value="C:membrane"/>
    <property type="evidence" value="ECO:0007669"/>
    <property type="project" value="UniProtKB-SubCell"/>
</dbReference>
<evidence type="ECO:0000256" key="5">
    <source>
        <dbReference type="SAM" id="Phobius"/>
    </source>
</evidence>
<accession>A0A2V1D2B9</accession>
<name>A0A2V1D2B9_9PLEO</name>